<sequence>MGGFIRILEADDIGYANGTWSAEHDQLQVLTEWSRPAPGETPPPVLSRAARATIQGVGIATSLAKALVGSGVDTIQRLRDRRDATV</sequence>
<dbReference type="EMBL" id="CP122566">
    <property type="protein sequence ID" value="WGH92455.1"/>
    <property type="molecule type" value="Genomic_DNA"/>
</dbReference>
<name>A0AAJ6ALU3_9MICC</name>
<reference evidence="1 2" key="1">
    <citation type="submission" date="2023-03" db="EMBL/GenBank/DDBJ databases">
        <title>Complete genome sequences of several Auritidibacter ignavus strains isolated from ear infections.</title>
        <authorList>
            <person name="Baehr T."/>
            <person name="Baumhoegger A.M."/>
        </authorList>
    </citation>
    <scope>NUCLEOTIDE SEQUENCE [LARGE SCALE GENOMIC DNA]</scope>
    <source>
        <strain evidence="1 2">BABAE-6</strain>
    </source>
</reference>
<protein>
    <submittedName>
        <fullName evidence="1">Uncharacterized protein</fullName>
    </submittedName>
</protein>
<proteinExistence type="predicted"/>
<keyword evidence="2" id="KW-1185">Reference proteome</keyword>
<gene>
    <name evidence="1" type="ORF">QDX21_09015</name>
</gene>
<dbReference type="RefSeq" id="WP_110099204.1">
    <property type="nucleotide sequence ID" value="NZ_CP122561.1"/>
</dbReference>
<evidence type="ECO:0000313" key="2">
    <source>
        <dbReference type="Proteomes" id="UP001224674"/>
    </source>
</evidence>
<organism evidence="1 2">
    <name type="scientific">Auritidibacter ignavus</name>
    <dbReference type="NCBI Taxonomy" id="678932"/>
    <lineage>
        <taxon>Bacteria</taxon>
        <taxon>Bacillati</taxon>
        <taxon>Actinomycetota</taxon>
        <taxon>Actinomycetes</taxon>
        <taxon>Micrococcales</taxon>
        <taxon>Micrococcaceae</taxon>
        <taxon>Auritidibacter</taxon>
    </lineage>
</organism>
<dbReference type="Proteomes" id="UP001224674">
    <property type="component" value="Chromosome"/>
</dbReference>
<evidence type="ECO:0000313" key="1">
    <source>
        <dbReference type="EMBL" id="WGH92455.1"/>
    </source>
</evidence>
<dbReference type="GeneID" id="83696045"/>
<dbReference type="AlphaFoldDB" id="A0AAJ6ALU3"/>
<accession>A0AAJ6ALU3</accession>